<evidence type="ECO:0000256" key="10">
    <source>
        <dbReference type="ARBA" id="ARBA00022801"/>
    </source>
</evidence>
<dbReference type="GO" id="GO:0043137">
    <property type="term" value="P:DNA replication, removal of RNA primer"/>
    <property type="evidence" value="ECO:0007669"/>
    <property type="project" value="TreeGrafter"/>
</dbReference>
<dbReference type="RefSeq" id="WP_006656753.1">
    <property type="nucleotide sequence ID" value="NZ_CM000776.2"/>
</dbReference>
<comment type="cofactor">
    <cofactor evidence="12">
        <name>Mn(2+)</name>
        <dbReference type="ChEBI" id="CHEBI:29035"/>
    </cofactor>
    <cofactor evidence="12">
        <name>Mg(2+)</name>
        <dbReference type="ChEBI" id="CHEBI:18420"/>
    </cofactor>
    <text evidence="12">Manganese or magnesium. Binds 1 divalent metal ion per monomer in the absence of substrate. May bind a second metal ion after substrate binding.</text>
</comment>
<proteinExistence type="inferred from homology"/>
<evidence type="ECO:0000256" key="5">
    <source>
        <dbReference type="ARBA" id="ARBA00007383"/>
    </source>
</evidence>
<dbReference type="NCBIfam" id="NF000595">
    <property type="entry name" value="PRK00015.1-3"/>
    <property type="match status" value="1"/>
</dbReference>
<dbReference type="PROSITE" id="PS51975">
    <property type="entry name" value="RNASE_H_2"/>
    <property type="match status" value="1"/>
</dbReference>
<dbReference type="AlphaFoldDB" id="C5ZW50"/>
<evidence type="ECO:0000256" key="6">
    <source>
        <dbReference type="ARBA" id="ARBA00022490"/>
    </source>
</evidence>
<comment type="similarity">
    <text evidence="5 13">Belongs to the RNase HII family.</text>
</comment>
<keyword evidence="16" id="KW-1185">Reference proteome</keyword>
<dbReference type="InterPro" id="IPR022898">
    <property type="entry name" value="RNase_HII"/>
</dbReference>
<dbReference type="SUPFAM" id="SSF53098">
    <property type="entry name" value="Ribonuclease H-like"/>
    <property type="match status" value="1"/>
</dbReference>
<accession>C5ZW50</accession>
<evidence type="ECO:0000256" key="3">
    <source>
        <dbReference type="ARBA" id="ARBA00004065"/>
    </source>
</evidence>
<keyword evidence="6" id="KW-0963">Cytoplasm</keyword>
<dbReference type="STRING" id="537970.HCAN_0433"/>
<dbReference type="InterPro" id="IPR012337">
    <property type="entry name" value="RNaseH-like_sf"/>
</dbReference>
<comment type="catalytic activity">
    <reaction evidence="1 12 13">
        <text>Endonucleolytic cleavage to 5'-phosphomonoester.</text>
        <dbReference type="EC" id="3.1.26.4"/>
    </reaction>
</comment>
<evidence type="ECO:0000313" key="16">
    <source>
        <dbReference type="Proteomes" id="UP000007032"/>
    </source>
</evidence>
<dbReference type="eggNOG" id="COG0164">
    <property type="taxonomic scope" value="Bacteria"/>
</dbReference>
<dbReference type="Pfam" id="PF01351">
    <property type="entry name" value="RNase_HII"/>
    <property type="match status" value="1"/>
</dbReference>
<evidence type="ECO:0000313" key="15">
    <source>
        <dbReference type="EMBL" id="EES89150.1"/>
    </source>
</evidence>
<feature type="binding site" evidence="12">
    <location>
        <position position="22"/>
    </location>
    <ligand>
        <name>a divalent metal cation</name>
        <dbReference type="ChEBI" id="CHEBI:60240"/>
    </ligand>
</feature>
<dbReference type="GO" id="GO:0032299">
    <property type="term" value="C:ribonuclease H2 complex"/>
    <property type="evidence" value="ECO:0007669"/>
    <property type="project" value="TreeGrafter"/>
</dbReference>
<dbReference type="InterPro" id="IPR001352">
    <property type="entry name" value="RNase_HII/HIII"/>
</dbReference>
<keyword evidence="11" id="KW-0464">Manganese</keyword>
<comment type="subcellular location">
    <subcellularLocation>
        <location evidence="4">Cytoplasm</location>
    </subcellularLocation>
</comment>
<dbReference type="GO" id="GO:0006298">
    <property type="term" value="P:mismatch repair"/>
    <property type="evidence" value="ECO:0007669"/>
    <property type="project" value="TreeGrafter"/>
</dbReference>
<evidence type="ECO:0000256" key="2">
    <source>
        <dbReference type="ARBA" id="ARBA00001946"/>
    </source>
</evidence>
<feature type="domain" description="RNase H type-2" evidence="14">
    <location>
        <begin position="15"/>
        <end position="202"/>
    </location>
</feature>
<dbReference type="CDD" id="cd07182">
    <property type="entry name" value="RNase_HII_bacteria_HII_like"/>
    <property type="match status" value="1"/>
</dbReference>
<evidence type="ECO:0000256" key="1">
    <source>
        <dbReference type="ARBA" id="ARBA00000077"/>
    </source>
</evidence>
<dbReference type="InterPro" id="IPR036397">
    <property type="entry name" value="RNaseH_sf"/>
</dbReference>
<comment type="function">
    <text evidence="3 13">Endonuclease that specifically degrades the RNA of RNA-DNA hybrids.</text>
</comment>
<dbReference type="GO" id="GO:0003723">
    <property type="term" value="F:RNA binding"/>
    <property type="evidence" value="ECO:0007669"/>
    <property type="project" value="UniProtKB-UniRule"/>
</dbReference>
<dbReference type="PANTHER" id="PTHR10954">
    <property type="entry name" value="RIBONUCLEASE H2 SUBUNIT A"/>
    <property type="match status" value="1"/>
</dbReference>
<keyword evidence="7 12" id="KW-0540">Nuclease</keyword>
<comment type="cofactor">
    <cofactor evidence="2">
        <name>Mg(2+)</name>
        <dbReference type="ChEBI" id="CHEBI:18420"/>
    </cofactor>
</comment>
<keyword evidence="10 12" id="KW-0378">Hydrolase</keyword>
<evidence type="ECO:0000256" key="13">
    <source>
        <dbReference type="RuleBase" id="RU003515"/>
    </source>
</evidence>
<evidence type="ECO:0000259" key="14">
    <source>
        <dbReference type="PROSITE" id="PS51975"/>
    </source>
</evidence>
<feature type="binding site" evidence="12">
    <location>
        <position position="113"/>
    </location>
    <ligand>
        <name>a divalent metal cation</name>
        <dbReference type="ChEBI" id="CHEBI:60240"/>
    </ligand>
</feature>
<dbReference type="HOGENOM" id="CLU_036532_3_1_7"/>
<dbReference type="EMBL" id="CM000776">
    <property type="protein sequence ID" value="EES89150.1"/>
    <property type="molecule type" value="Genomic_DNA"/>
</dbReference>
<dbReference type="GO" id="GO:0004523">
    <property type="term" value="F:RNA-DNA hybrid ribonuclease activity"/>
    <property type="evidence" value="ECO:0007669"/>
    <property type="project" value="UniProtKB-UniRule"/>
</dbReference>
<feature type="binding site" evidence="12">
    <location>
        <position position="21"/>
    </location>
    <ligand>
        <name>a divalent metal cation</name>
        <dbReference type="ChEBI" id="CHEBI:60240"/>
    </ligand>
</feature>
<name>C5ZW50_9HELI</name>
<evidence type="ECO:0000256" key="4">
    <source>
        <dbReference type="ARBA" id="ARBA00004496"/>
    </source>
</evidence>
<dbReference type="EC" id="3.1.26.4" evidence="13"/>
<dbReference type="GO" id="GO:0005737">
    <property type="term" value="C:cytoplasm"/>
    <property type="evidence" value="ECO:0007669"/>
    <property type="project" value="UniProtKB-SubCell"/>
</dbReference>
<protein>
    <recommendedName>
        <fullName evidence="13">Ribonuclease</fullName>
        <ecNumber evidence="13">3.1.26.4</ecNumber>
    </recommendedName>
</protein>
<reference evidence="15 16" key="1">
    <citation type="journal article" date="2009" name="J. Bacteriol.">
        <title>Genome sequence of the emerging pathogen Helicobacter canadensis.</title>
        <authorList>
            <person name="Loman N.J."/>
            <person name="Snyder L.A."/>
            <person name="Linton J.D."/>
            <person name="Langdon R."/>
            <person name="Lawson A.J."/>
            <person name="Weinstock G.M."/>
            <person name="Wren B.W."/>
            <person name="Pallen M.J."/>
        </authorList>
    </citation>
    <scope>NUCLEOTIDE SEQUENCE [LARGE SCALE GENOMIC DNA]</scope>
    <source>
        <strain evidence="15 16">MIT 98-5491</strain>
    </source>
</reference>
<dbReference type="GO" id="GO:0046872">
    <property type="term" value="F:metal ion binding"/>
    <property type="evidence" value="ECO:0007669"/>
    <property type="project" value="UniProtKB-KW"/>
</dbReference>
<organism evidence="15 16">
    <name type="scientific">Helicobacter canadensis MIT 98-5491</name>
    <dbReference type="NCBI Taxonomy" id="537970"/>
    <lineage>
        <taxon>Bacteria</taxon>
        <taxon>Pseudomonadati</taxon>
        <taxon>Campylobacterota</taxon>
        <taxon>Epsilonproteobacteria</taxon>
        <taxon>Campylobacterales</taxon>
        <taxon>Helicobacteraceae</taxon>
        <taxon>Helicobacter</taxon>
    </lineage>
</organism>
<dbReference type="InterPro" id="IPR024567">
    <property type="entry name" value="RNase_HII/HIII_dom"/>
</dbReference>
<evidence type="ECO:0000256" key="7">
    <source>
        <dbReference type="ARBA" id="ARBA00022722"/>
    </source>
</evidence>
<dbReference type="Proteomes" id="UP000007032">
    <property type="component" value="Chromosome"/>
</dbReference>
<keyword evidence="9 12" id="KW-0255">Endonuclease</keyword>
<gene>
    <name evidence="15" type="primary">rnhB</name>
    <name evidence="15" type="ORF">HCAN_0433</name>
</gene>
<sequence>MKPNSLFTLPLHNPLEICGIDEAGRGCIGGSLFVCGVILGKSFPQSLLSQLQDSKKLSPKVRDTLAPQIKQYAQFHLVKKTAQEIDLKGLSLCLKEALQEILTYLKSAHYLFDGNCNFKIQSLQTLIKGDSKVYAISAASILAKNAKDKESMELDLIYPQYGFKSHKGYGTKAHIEAISKFGYCKEHRKSYHLKKLPQTTITLF</sequence>
<evidence type="ECO:0000256" key="12">
    <source>
        <dbReference type="PROSITE-ProRule" id="PRU01319"/>
    </source>
</evidence>
<keyword evidence="8 12" id="KW-0479">Metal-binding</keyword>
<evidence type="ECO:0000256" key="8">
    <source>
        <dbReference type="ARBA" id="ARBA00022723"/>
    </source>
</evidence>
<dbReference type="PANTHER" id="PTHR10954:SF18">
    <property type="entry name" value="RIBONUCLEASE HII"/>
    <property type="match status" value="1"/>
</dbReference>
<dbReference type="Gene3D" id="3.30.420.10">
    <property type="entry name" value="Ribonuclease H-like superfamily/Ribonuclease H"/>
    <property type="match status" value="1"/>
</dbReference>
<evidence type="ECO:0000256" key="9">
    <source>
        <dbReference type="ARBA" id="ARBA00022759"/>
    </source>
</evidence>
<dbReference type="OrthoDB" id="9803420at2"/>
<evidence type="ECO:0000256" key="11">
    <source>
        <dbReference type="ARBA" id="ARBA00023211"/>
    </source>
</evidence>